<sequence length="418" mass="45266">MSIARRLFRGLLPLLILGSAILVVAALMATRPETVPVPAEERAWPVEAVQAVRGAHAPILRLHGFIESPRAATLRSAVEADVAEVLIREGDSVAAGDPLIRLDPEELELALRERRAEVADLEAQLAVERQRIVGDRRDLESEERLLAIVRREMERISNLASEAFTSQAEVDQVSRNLEQQILAVSARRLAVASADARLAQLEARLQRAQALAARAELNLARSNVAAPFDGRIADLHVAPGDRVGPGEVLVALYDSDALEIRAMVTSTHVARLRQALQTGELEAHAVVDGASVPVRLSRLAGRADPGQGGLDALFAIPPGADLLLGRFATLELTLPAEPDSVLLPFEALYETTRIYRVRDGRMEAVSIERIGEARMPDGRRGVLVRSDVLQDNDLVVVTQLPQAMEGLSVRAVERGDGT</sequence>
<dbReference type="Gene3D" id="2.40.30.170">
    <property type="match status" value="1"/>
</dbReference>
<feature type="coiled-coil region" evidence="2">
    <location>
        <begin position="191"/>
        <end position="225"/>
    </location>
</feature>
<dbReference type="Gene3D" id="2.40.50.100">
    <property type="match status" value="1"/>
</dbReference>
<evidence type="ECO:0000313" key="4">
    <source>
        <dbReference type="EMBL" id="MCP1676492.1"/>
    </source>
</evidence>
<dbReference type="GO" id="GO:1990281">
    <property type="term" value="C:efflux pump complex"/>
    <property type="evidence" value="ECO:0007669"/>
    <property type="project" value="TreeGrafter"/>
</dbReference>
<dbReference type="AlphaFoldDB" id="A0AAE3KHM1"/>
<evidence type="ECO:0000259" key="3">
    <source>
        <dbReference type="Pfam" id="PF25917"/>
    </source>
</evidence>
<accession>A0AAE3KHM1</accession>
<dbReference type="EMBL" id="JALJXV010000009">
    <property type="protein sequence ID" value="MCP1676492.1"/>
    <property type="molecule type" value="Genomic_DNA"/>
</dbReference>
<dbReference type="SUPFAM" id="SSF111369">
    <property type="entry name" value="HlyD-like secretion proteins"/>
    <property type="match status" value="1"/>
</dbReference>
<organism evidence="4 5">
    <name type="scientific">Natronocella acetinitrilica</name>
    <dbReference type="NCBI Taxonomy" id="414046"/>
    <lineage>
        <taxon>Bacteria</taxon>
        <taxon>Pseudomonadati</taxon>
        <taxon>Pseudomonadota</taxon>
        <taxon>Gammaproteobacteria</taxon>
        <taxon>Chromatiales</taxon>
        <taxon>Ectothiorhodospiraceae</taxon>
        <taxon>Natronocella</taxon>
    </lineage>
</organism>
<feature type="domain" description="Multidrug resistance protein MdtA-like barrel-sandwich hybrid" evidence="3">
    <location>
        <begin position="70"/>
        <end position="247"/>
    </location>
</feature>
<dbReference type="PANTHER" id="PTHR30469">
    <property type="entry name" value="MULTIDRUG RESISTANCE PROTEIN MDTA"/>
    <property type="match status" value="1"/>
</dbReference>
<gene>
    <name evidence="4" type="ORF">J2T57_003653</name>
</gene>
<evidence type="ECO:0000313" key="5">
    <source>
        <dbReference type="Proteomes" id="UP001205843"/>
    </source>
</evidence>
<dbReference type="PANTHER" id="PTHR30469:SF15">
    <property type="entry name" value="HLYD FAMILY OF SECRETION PROTEINS"/>
    <property type="match status" value="1"/>
</dbReference>
<feature type="coiled-coil region" evidence="2">
    <location>
        <begin position="111"/>
        <end position="159"/>
    </location>
</feature>
<name>A0AAE3KHM1_9GAMM</name>
<protein>
    <submittedName>
        <fullName evidence="4">Multidrug efflux pump subunit AcrA (Membrane-fusion protein)</fullName>
    </submittedName>
</protein>
<dbReference type="RefSeq" id="WP_253482753.1">
    <property type="nucleotide sequence ID" value="NZ_JALJXV010000009.1"/>
</dbReference>
<dbReference type="Pfam" id="PF25917">
    <property type="entry name" value="BSH_RND"/>
    <property type="match status" value="1"/>
</dbReference>
<comment type="similarity">
    <text evidence="1">Belongs to the membrane fusion protein (MFP) (TC 8.A.1) family.</text>
</comment>
<dbReference type="Gene3D" id="1.10.287.470">
    <property type="entry name" value="Helix hairpin bin"/>
    <property type="match status" value="1"/>
</dbReference>
<reference evidence="4" key="1">
    <citation type="submission" date="2022-03" db="EMBL/GenBank/DDBJ databases">
        <title>Genomic Encyclopedia of Type Strains, Phase III (KMG-III): the genomes of soil and plant-associated and newly described type strains.</title>
        <authorList>
            <person name="Whitman W."/>
        </authorList>
    </citation>
    <scope>NUCLEOTIDE SEQUENCE</scope>
    <source>
        <strain evidence="4">ANL 6-2</strain>
    </source>
</reference>
<dbReference type="InterPro" id="IPR058625">
    <property type="entry name" value="MdtA-like_BSH"/>
</dbReference>
<evidence type="ECO:0000256" key="1">
    <source>
        <dbReference type="ARBA" id="ARBA00009477"/>
    </source>
</evidence>
<dbReference type="GO" id="GO:0015562">
    <property type="term" value="F:efflux transmembrane transporter activity"/>
    <property type="evidence" value="ECO:0007669"/>
    <property type="project" value="TreeGrafter"/>
</dbReference>
<comment type="caution">
    <text evidence="4">The sequence shown here is derived from an EMBL/GenBank/DDBJ whole genome shotgun (WGS) entry which is preliminary data.</text>
</comment>
<keyword evidence="5" id="KW-1185">Reference proteome</keyword>
<proteinExistence type="inferred from homology"/>
<evidence type="ECO:0000256" key="2">
    <source>
        <dbReference type="SAM" id="Coils"/>
    </source>
</evidence>
<dbReference type="Proteomes" id="UP001205843">
    <property type="component" value="Unassembled WGS sequence"/>
</dbReference>
<keyword evidence="2" id="KW-0175">Coiled coil</keyword>